<gene>
    <name evidence="1" type="ORF">KIW84_072575</name>
</gene>
<dbReference type="AlphaFoldDB" id="A0A9D4VNV5"/>
<dbReference type="EMBL" id="JAMSHJ010000007">
    <property type="protein sequence ID" value="KAI5386050.1"/>
    <property type="molecule type" value="Genomic_DNA"/>
</dbReference>
<organism evidence="1 2">
    <name type="scientific">Pisum sativum</name>
    <name type="common">Garden pea</name>
    <name type="synonym">Lathyrus oleraceus</name>
    <dbReference type="NCBI Taxonomy" id="3888"/>
    <lineage>
        <taxon>Eukaryota</taxon>
        <taxon>Viridiplantae</taxon>
        <taxon>Streptophyta</taxon>
        <taxon>Embryophyta</taxon>
        <taxon>Tracheophyta</taxon>
        <taxon>Spermatophyta</taxon>
        <taxon>Magnoliopsida</taxon>
        <taxon>eudicotyledons</taxon>
        <taxon>Gunneridae</taxon>
        <taxon>Pentapetalae</taxon>
        <taxon>rosids</taxon>
        <taxon>fabids</taxon>
        <taxon>Fabales</taxon>
        <taxon>Fabaceae</taxon>
        <taxon>Papilionoideae</taxon>
        <taxon>50 kb inversion clade</taxon>
        <taxon>NPAAA clade</taxon>
        <taxon>Hologalegina</taxon>
        <taxon>IRL clade</taxon>
        <taxon>Fabeae</taxon>
        <taxon>Lathyrus</taxon>
    </lineage>
</organism>
<dbReference type="Gramene" id="Psat07G0257500-T1">
    <property type="protein sequence ID" value="KAI5386050.1"/>
    <property type="gene ID" value="KIW84_072575"/>
</dbReference>
<evidence type="ECO:0000313" key="2">
    <source>
        <dbReference type="Proteomes" id="UP001058974"/>
    </source>
</evidence>
<feature type="non-terminal residue" evidence="1">
    <location>
        <position position="1"/>
    </location>
</feature>
<evidence type="ECO:0000313" key="1">
    <source>
        <dbReference type="EMBL" id="KAI5386050.1"/>
    </source>
</evidence>
<proteinExistence type="predicted"/>
<protein>
    <submittedName>
        <fullName evidence="1">Uncharacterized protein</fullName>
    </submittedName>
</protein>
<reference evidence="1 2" key="1">
    <citation type="journal article" date="2022" name="Nat. Genet.">
        <title>Improved pea reference genome and pan-genome highlight genomic features and evolutionary characteristics.</title>
        <authorList>
            <person name="Yang T."/>
            <person name="Liu R."/>
            <person name="Luo Y."/>
            <person name="Hu S."/>
            <person name="Wang D."/>
            <person name="Wang C."/>
            <person name="Pandey M.K."/>
            <person name="Ge S."/>
            <person name="Xu Q."/>
            <person name="Li N."/>
            <person name="Li G."/>
            <person name="Huang Y."/>
            <person name="Saxena R.K."/>
            <person name="Ji Y."/>
            <person name="Li M."/>
            <person name="Yan X."/>
            <person name="He Y."/>
            <person name="Liu Y."/>
            <person name="Wang X."/>
            <person name="Xiang C."/>
            <person name="Varshney R.K."/>
            <person name="Ding H."/>
            <person name="Gao S."/>
            <person name="Zong X."/>
        </authorList>
    </citation>
    <scope>NUCLEOTIDE SEQUENCE [LARGE SCALE GENOMIC DNA]</scope>
    <source>
        <strain evidence="1 2">cv. Zhongwan 6</strain>
    </source>
</reference>
<dbReference type="PANTHER" id="PTHR33088">
    <property type="entry name" value="MUCIN-2"/>
    <property type="match status" value="1"/>
</dbReference>
<keyword evidence="2" id="KW-1185">Reference proteome</keyword>
<comment type="caution">
    <text evidence="1">The sequence shown here is derived from an EMBL/GenBank/DDBJ whole genome shotgun (WGS) entry which is preliminary data.</text>
</comment>
<dbReference type="Proteomes" id="UP001058974">
    <property type="component" value="Chromosome 7"/>
</dbReference>
<dbReference type="PANTHER" id="PTHR33088:SF78">
    <property type="entry name" value="LEGUMINOSIN GROUP485 SECRETED PEPTIDE"/>
    <property type="match status" value="1"/>
</dbReference>
<name>A0A9D4VNV5_PEA</name>
<dbReference type="InterPro" id="IPR044659">
    <property type="entry name" value="PELPK1_2"/>
</dbReference>
<accession>A0A9D4VNV5</accession>
<sequence>TILHQISLTLYNYIRPSIIPLFLIKYQSNFSQYRKLSMASTKSFITALLLVVTMSSTILEARQLLQTSSQQPNFPTIPSLPTTLPPLPSISSMPQASLPPLPTNIPSLPKLIIPPLPTFPTNIPTLNVPPLPAITSLPNIPTSIPTTFPSIPFLSPPPSSTSSP</sequence>